<dbReference type="InterPro" id="IPR012677">
    <property type="entry name" value="Nucleotide-bd_a/b_plait_sf"/>
</dbReference>
<dbReference type="InterPro" id="IPR035979">
    <property type="entry name" value="RBD_domain_sf"/>
</dbReference>
<name>B3RYS2_TRIAD</name>
<dbReference type="InParanoid" id="B3RYS2"/>
<dbReference type="OMA" id="CATHDEL"/>
<dbReference type="Gene3D" id="3.30.70.330">
    <property type="match status" value="1"/>
</dbReference>
<proteinExistence type="predicted"/>
<dbReference type="CTD" id="6754194"/>
<dbReference type="eggNOG" id="ENOG502RIV3">
    <property type="taxonomic scope" value="Eukaryota"/>
</dbReference>
<reference evidence="4 5" key="1">
    <citation type="journal article" date="2008" name="Nature">
        <title>The Trichoplax genome and the nature of placozoans.</title>
        <authorList>
            <person name="Srivastava M."/>
            <person name="Begovic E."/>
            <person name="Chapman J."/>
            <person name="Putnam N.H."/>
            <person name="Hellsten U."/>
            <person name="Kawashima T."/>
            <person name="Kuo A."/>
            <person name="Mitros T."/>
            <person name="Salamov A."/>
            <person name="Carpenter M.L."/>
            <person name="Signorovitch A.Y."/>
            <person name="Moreno M.A."/>
            <person name="Kamm K."/>
            <person name="Grimwood J."/>
            <person name="Schmutz J."/>
            <person name="Shapiro H."/>
            <person name="Grigoriev I.V."/>
            <person name="Buss L.W."/>
            <person name="Schierwater B."/>
            <person name="Dellaporta S.L."/>
            <person name="Rokhsar D.S."/>
        </authorList>
    </citation>
    <scope>NUCLEOTIDE SEQUENCE [LARGE SCALE GENOMIC DNA]</scope>
    <source>
        <strain evidence="4 5">Grell-BS-1999</strain>
    </source>
</reference>
<gene>
    <name evidence="4" type="ORF">TRIADDRAFT_8568</name>
</gene>
<feature type="non-terminal residue" evidence="4">
    <location>
        <position position="96"/>
    </location>
</feature>
<dbReference type="KEGG" id="tad:TRIADDRAFT_8568"/>
<dbReference type="HOGENOM" id="CLU_173648_0_0_1"/>
<dbReference type="PhylomeDB" id="B3RYS2"/>
<dbReference type="GeneID" id="6754194"/>
<evidence type="ECO:0000256" key="1">
    <source>
        <dbReference type="ARBA" id="ARBA00022884"/>
    </source>
</evidence>
<dbReference type="RefSeq" id="XP_002112535.1">
    <property type="nucleotide sequence ID" value="XM_002112499.1"/>
</dbReference>
<sequence length="96" mass="10910">EEIRAMARFAHYEQGEPSKVLYIKNLSDKVNEKDLVMTFIGFQEDSKDNIRFRLMKGKMKGQAFVTFSDVATAGKALDVVNGYKLKGKPMVIQYGK</sequence>
<evidence type="ECO:0000313" key="5">
    <source>
        <dbReference type="Proteomes" id="UP000009022"/>
    </source>
</evidence>
<dbReference type="SUPFAM" id="SSF54928">
    <property type="entry name" value="RNA-binding domain, RBD"/>
    <property type="match status" value="1"/>
</dbReference>
<dbReference type="PROSITE" id="PS50102">
    <property type="entry name" value="RRM"/>
    <property type="match status" value="1"/>
</dbReference>
<dbReference type="SMART" id="SM00360">
    <property type="entry name" value="RRM"/>
    <property type="match status" value="1"/>
</dbReference>
<protein>
    <recommendedName>
        <fullName evidence="3">RRM domain-containing protein</fullName>
    </recommendedName>
</protein>
<feature type="domain" description="RRM" evidence="3">
    <location>
        <begin position="19"/>
        <end position="96"/>
    </location>
</feature>
<dbReference type="GO" id="GO:0003723">
    <property type="term" value="F:RNA binding"/>
    <property type="evidence" value="ECO:0007669"/>
    <property type="project" value="UniProtKB-UniRule"/>
</dbReference>
<dbReference type="OrthoDB" id="277802at2759"/>
<accession>B3RYS2</accession>
<dbReference type="STRING" id="10228.B3RYS2"/>
<dbReference type="PANTHER" id="PTHR16105:SF2">
    <property type="entry name" value="RNA-BINDING PROTEIN 41"/>
    <property type="match status" value="1"/>
</dbReference>
<dbReference type="AlphaFoldDB" id="B3RYS2"/>
<feature type="non-terminal residue" evidence="4">
    <location>
        <position position="1"/>
    </location>
</feature>
<keyword evidence="5" id="KW-1185">Reference proteome</keyword>
<organism evidence="4 5">
    <name type="scientific">Trichoplax adhaerens</name>
    <name type="common">Trichoplax reptans</name>
    <dbReference type="NCBI Taxonomy" id="10228"/>
    <lineage>
        <taxon>Eukaryota</taxon>
        <taxon>Metazoa</taxon>
        <taxon>Placozoa</taxon>
        <taxon>Uniplacotomia</taxon>
        <taxon>Trichoplacea</taxon>
        <taxon>Trichoplacidae</taxon>
        <taxon>Trichoplax</taxon>
    </lineage>
</organism>
<dbReference type="PANTHER" id="PTHR16105">
    <property type="entry name" value="RNA-BINDING REGION-CONTAINING PROTEIN 3"/>
    <property type="match status" value="1"/>
</dbReference>
<dbReference type="EMBL" id="DS985245">
    <property type="protein sequence ID" value="EDV24645.1"/>
    <property type="molecule type" value="Genomic_DNA"/>
</dbReference>
<dbReference type="Proteomes" id="UP000009022">
    <property type="component" value="Unassembled WGS sequence"/>
</dbReference>
<keyword evidence="1 2" id="KW-0694">RNA-binding</keyword>
<dbReference type="Pfam" id="PF00076">
    <property type="entry name" value="RRM_1"/>
    <property type="match status" value="1"/>
</dbReference>
<evidence type="ECO:0000256" key="2">
    <source>
        <dbReference type="PROSITE-ProRule" id="PRU00176"/>
    </source>
</evidence>
<evidence type="ECO:0000259" key="3">
    <source>
        <dbReference type="PROSITE" id="PS50102"/>
    </source>
</evidence>
<dbReference type="InterPro" id="IPR045164">
    <property type="entry name" value="RBM41/RNPC3"/>
</dbReference>
<dbReference type="InterPro" id="IPR000504">
    <property type="entry name" value="RRM_dom"/>
</dbReference>
<evidence type="ECO:0000313" key="4">
    <source>
        <dbReference type="EMBL" id="EDV24645.1"/>
    </source>
</evidence>